<dbReference type="EC" id="2.7.7.6" evidence="6"/>
<feature type="domain" description="RNA polymerase N-terminal" evidence="8">
    <location>
        <begin position="204"/>
        <end position="503"/>
    </location>
</feature>
<feature type="compositionally biased region" description="Low complexity" evidence="7">
    <location>
        <begin position="1654"/>
        <end position="1669"/>
    </location>
</feature>
<keyword evidence="5 6" id="KW-0804">Transcription</keyword>
<dbReference type="PANTHER" id="PTHR19376:SF51">
    <property type="entry name" value="DNA-DIRECTED RNA POLYMERASE V SUBUNIT 1"/>
    <property type="match status" value="1"/>
</dbReference>
<keyword evidence="10" id="KW-1185">Reference proteome</keyword>
<dbReference type="Gramene" id="OE9A001581T5">
    <property type="protein sequence ID" value="OE9A001581C5"/>
    <property type="gene ID" value="OE9A001581"/>
</dbReference>
<dbReference type="Pfam" id="PF04998">
    <property type="entry name" value="RNA_pol_Rpb1_5"/>
    <property type="match status" value="1"/>
</dbReference>
<dbReference type="GO" id="GO:0003677">
    <property type="term" value="F:DNA binding"/>
    <property type="evidence" value="ECO:0007669"/>
    <property type="project" value="InterPro"/>
</dbReference>
<feature type="compositionally biased region" description="Polar residues" evidence="7">
    <location>
        <begin position="1484"/>
        <end position="1500"/>
    </location>
</feature>
<feature type="compositionally biased region" description="Basic and acidic residues" evidence="7">
    <location>
        <begin position="1369"/>
        <end position="1409"/>
    </location>
</feature>
<feature type="compositionally biased region" description="Basic and acidic residues" evidence="7">
    <location>
        <begin position="1673"/>
        <end position="1684"/>
    </location>
</feature>
<evidence type="ECO:0000256" key="5">
    <source>
        <dbReference type="ARBA" id="ARBA00023163"/>
    </source>
</evidence>
<dbReference type="InterPro" id="IPR045867">
    <property type="entry name" value="DNA-dir_RpoC_beta_prime"/>
</dbReference>
<dbReference type="GO" id="GO:0006351">
    <property type="term" value="P:DNA-templated transcription"/>
    <property type="evidence" value="ECO:0007669"/>
    <property type="project" value="InterPro"/>
</dbReference>
<name>A0A8S0PDP6_OLEEU</name>
<comment type="similarity">
    <text evidence="6">Belongs to the RNA polymerase beta' chain family.</text>
</comment>
<comment type="caution">
    <text evidence="9">The sequence shown here is derived from an EMBL/GenBank/DDBJ whole genome shotgun (WGS) entry which is preliminary data.</text>
</comment>
<feature type="region of interest" description="Disordered" evidence="7">
    <location>
        <begin position="1940"/>
        <end position="2081"/>
    </location>
</feature>
<feature type="compositionally biased region" description="Basic and acidic residues" evidence="7">
    <location>
        <begin position="1565"/>
        <end position="1577"/>
    </location>
</feature>
<dbReference type="InterPro" id="IPR042102">
    <property type="entry name" value="RNA_pol_Rpb1_3_sf"/>
</dbReference>
<dbReference type="InterPro" id="IPR007081">
    <property type="entry name" value="RNA_pol_Rpb1_5"/>
</dbReference>
<dbReference type="InterPro" id="IPR006592">
    <property type="entry name" value="RNA_pol_N"/>
</dbReference>
<evidence type="ECO:0000256" key="3">
    <source>
        <dbReference type="ARBA" id="ARBA00022695"/>
    </source>
</evidence>
<feature type="compositionally biased region" description="Polar residues" evidence="7">
    <location>
        <begin position="1618"/>
        <end position="1630"/>
    </location>
</feature>
<dbReference type="Pfam" id="PF04997">
    <property type="entry name" value="RNA_pol_Rpb1_1"/>
    <property type="match status" value="1"/>
</dbReference>
<dbReference type="InterPro" id="IPR044893">
    <property type="entry name" value="RNA_pol_Rpb1_clamp_domain"/>
</dbReference>
<comment type="function">
    <text evidence="6">DNA-dependent RNA polymerase catalyzes the transcription of DNA into RNA using the four ribonucleoside triphosphates as substrates.</text>
</comment>
<feature type="compositionally biased region" description="Polar residues" evidence="7">
    <location>
        <begin position="1578"/>
        <end position="1594"/>
    </location>
</feature>
<evidence type="ECO:0000313" key="10">
    <source>
        <dbReference type="Proteomes" id="UP000594638"/>
    </source>
</evidence>
<keyword evidence="3 6" id="KW-0548">Nucleotidyltransferase</keyword>
<dbReference type="SUPFAM" id="SSF64484">
    <property type="entry name" value="beta and beta-prime subunits of DNA dependent RNA-polymerase"/>
    <property type="match status" value="1"/>
</dbReference>
<feature type="compositionally biased region" description="Basic and acidic residues" evidence="7">
    <location>
        <begin position="1470"/>
        <end position="1483"/>
    </location>
</feature>
<evidence type="ECO:0000256" key="7">
    <source>
        <dbReference type="SAM" id="MobiDB-lite"/>
    </source>
</evidence>
<keyword evidence="2 6" id="KW-0808">Transferase</keyword>
<dbReference type="Gene3D" id="4.10.860.120">
    <property type="entry name" value="RNA polymerase II, clamp domain"/>
    <property type="match status" value="1"/>
</dbReference>
<evidence type="ECO:0000259" key="8">
    <source>
        <dbReference type="SMART" id="SM00663"/>
    </source>
</evidence>
<dbReference type="Pfam" id="PF11523">
    <property type="entry name" value="DUF3223"/>
    <property type="match status" value="1"/>
</dbReference>
<feature type="compositionally biased region" description="Polar residues" evidence="7">
    <location>
        <begin position="1545"/>
        <end position="1563"/>
    </location>
</feature>
<feature type="compositionally biased region" description="Low complexity" evidence="7">
    <location>
        <begin position="1414"/>
        <end position="1426"/>
    </location>
</feature>
<dbReference type="EMBL" id="CACTIH010000053">
    <property type="protein sequence ID" value="CAA2942828.1"/>
    <property type="molecule type" value="Genomic_DNA"/>
</dbReference>
<dbReference type="OrthoDB" id="1926397at2759"/>
<feature type="compositionally biased region" description="Polar residues" evidence="7">
    <location>
        <begin position="1743"/>
        <end position="1752"/>
    </location>
</feature>
<comment type="catalytic activity">
    <reaction evidence="6">
        <text>RNA(n) + a ribonucleoside 5'-triphosphate = RNA(n+1) + diphosphate</text>
        <dbReference type="Rhea" id="RHEA:21248"/>
        <dbReference type="Rhea" id="RHEA-COMP:14527"/>
        <dbReference type="Rhea" id="RHEA-COMP:17342"/>
        <dbReference type="ChEBI" id="CHEBI:33019"/>
        <dbReference type="ChEBI" id="CHEBI:61557"/>
        <dbReference type="ChEBI" id="CHEBI:140395"/>
        <dbReference type="EC" id="2.7.7.6"/>
    </reaction>
</comment>
<feature type="region of interest" description="Disordered" evidence="7">
    <location>
        <begin position="1363"/>
        <end position="1697"/>
    </location>
</feature>
<dbReference type="Gene3D" id="3.30.1490.180">
    <property type="entry name" value="RNA polymerase ii"/>
    <property type="match status" value="1"/>
</dbReference>
<evidence type="ECO:0000256" key="6">
    <source>
        <dbReference type="RuleBase" id="RU004279"/>
    </source>
</evidence>
<dbReference type="Proteomes" id="UP000594638">
    <property type="component" value="Unassembled WGS sequence"/>
</dbReference>
<dbReference type="SMART" id="SM00663">
    <property type="entry name" value="RPOLA_N"/>
    <property type="match status" value="1"/>
</dbReference>
<feature type="compositionally biased region" description="Basic and acidic residues" evidence="7">
    <location>
        <begin position="1444"/>
        <end position="1462"/>
    </location>
</feature>
<keyword evidence="4" id="KW-0862">Zinc</keyword>
<feature type="compositionally biased region" description="Basic and acidic residues" evidence="7">
    <location>
        <begin position="1529"/>
        <end position="1544"/>
    </location>
</feature>
<reference evidence="9 10" key="1">
    <citation type="submission" date="2019-12" db="EMBL/GenBank/DDBJ databases">
        <authorList>
            <person name="Alioto T."/>
            <person name="Alioto T."/>
            <person name="Gomez Garrido J."/>
        </authorList>
    </citation>
    <scope>NUCLEOTIDE SEQUENCE [LARGE SCALE GENOMIC DNA]</scope>
</reference>
<dbReference type="Gene3D" id="2.40.40.20">
    <property type="match status" value="1"/>
</dbReference>
<dbReference type="Gene3D" id="3.10.450.40">
    <property type="match status" value="1"/>
</dbReference>
<evidence type="ECO:0000256" key="2">
    <source>
        <dbReference type="ARBA" id="ARBA00022679"/>
    </source>
</evidence>
<dbReference type="GO" id="GO:0003899">
    <property type="term" value="F:DNA-directed RNA polymerase activity"/>
    <property type="evidence" value="ECO:0007669"/>
    <property type="project" value="UniProtKB-EC"/>
</dbReference>
<dbReference type="Pfam" id="PF00623">
    <property type="entry name" value="RNA_pol_Rpb1_2"/>
    <property type="match status" value="1"/>
</dbReference>
<evidence type="ECO:0000256" key="1">
    <source>
        <dbReference type="ARBA" id="ARBA00022478"/>
    </source>
</evidence>
<dbReference type="GO" id="GO:0000428">
    <property type="term" value="C:DNA-directed RNA polymerase complex"/>
    <property type="evidence" value="ECO:0007669"/>
    <property type="project" value="UniProtKB-KW"/>
</dbReference>
<dbReference type="Gene3D" id="1.10.274.100">
    <property type="entry name" value="RNA polymerase Rpb1, domain 3"/>
    <property type="match status" value="1"/>
</dbReference>
<feature type="compositionally biased region" description="Basic and acidic residues" evidence="7">
    <location>
        <begin position="1595"/>
        <end position="1604"/>
    </location>
</feature>
<feature type="compositionally biased region" description="Polar residues" evidence="7">
    <location>
        <begin position="1721"/>
        <end position="1736"/>
    </location>
</feature>
<keyword evidence="1 6" id="KW-0240">DNA-directed RNA polymerase</keyword>
<organism evidence="9 10">
    <name type="scientific">Olea europaea subsp. europaea</name>
    <dbReference type="NCBI Taxonomy" id="158383"/>
    <lineage>
        <taxon>Eukaryota</taxon>
        <taxon>Viridiplantae</taxon>
        <taxon>Streptophyta</taxon>
        <taxon>Embryophyta</taxon>
        <taxon>Tracheophyta</taxon>
        <taxon>Spermatophyta</taxon>
        <taxon>Magnoliopsida</taxon>
        <taxon>eudicotyledons</taxon>
        <taxon>Gunneridae</taxon>
        <taxon>Pentapetalae</taxon>
        <taxon>asterids</taxon>
        <taxon>lamiids</taxon>
        <taxon>Lamiales</taxon>
        <taxon>Oleaceae</taxon>
        <taxon>Oleeae</taxon>
        <taxon>Olea</taxon>
    </lineage>
</organism>
<dbReference type="InterPro" id="IPR000722">
    <property type="entry name" value="RNA_pol_asu"/>
</dbReference>
<sequence>MEESTSSTIFDAKIAGIRFALATGQEICKASISDCPISHASQLSNPFLGLPLEAGRCESCGTAEPGQCEGHFGYIEFPTPIYHPDHVGELKRMLSLLCLKCLKMKNRKVKNIGVAERVLSSCCEETSLISINEVRTTDGACYLELKIPSRSVREGFWNFLEKYGFRYGRSYSRALLPSEVMIILKKIPKETRKKLDAKGYFPQEGYILQHLPVPPNCLSVPDVSDGISTMSTDYSITLLKKVLKQVEVIKNSRSGTPNFESHEVEANDLQAAVAQYFQFRGTGKASRDVDTRFGVNKEINASSTKAWLEKMKTLFIRKGSGFSSRSVITGDSFKGVSEIGLPFEIAQKITFEERVNQHNMEYLQRLVDEKLCLTYRDGQSTYSLREGSKGHTFLKPGQIVHRRIMDGDIVFINRPPTTHKHSLQALSVYIHDDHTVKINPLICGPLSADFDGDCIHLFYPQSLEAKAEVVELFSVEKQLLSSHTGNFNLQLGTDSLLSLKLLVQNYYLNRAAAQQLAMFASNSLPGPAVLKSCKAGPLWTSAQILQITLPCNFDCSGERHSIFKSEVLRVESNRDVMQSIVNDIVTSIFFLKGPKEVLRFFNTLQPQLMENLYSEGFSVSLRDLFIPGDILKNIQADIQKISPLLHHLRACYSESIVLQLENYLRSMKIPVTNFILKSSAIGHLIDSKSESALSKVVQQIGFLGLQLADKGKFYTGTLVNAMSSLFQNKYPSSDNYPTEKYGLVGRPLFRGLDPYQEMVHSISSREVIVRSSRGLTEPGTLFKNLMAILRDVMICHDGTVRNMCSNSIIQFEYGINSANITNEFAAGDPVGVLAATAMSNPAYKAVLDSSPSSNSSWEMMKEILLCGVNFKNDTSDRRVMLYLNDCDCGRKHCLEKAASTVKTHLTKVSLNDASVDFLIEYRRSEIVGSEIGAGLVGHLHLNKAQLMQSNISMNDILEKCQDTINLCQKKKKVGNLFKRIDLSFSNCCSFCHSAESKLTNIPCLQFFWIGANDDHLERISHILADTVCPVLLETIIKGDPMVLAANIIWINSDATSIRSPSKNQNGELALDIILEKKAVRKSGDAWRVVMDSCLPVLHLIDIKRSIPYAVKQVQELLGISCAFEQAVQRLSTSVTMVTKGVLKDHLLLLANSMTCGGNLIGFNAGGIKSLSRSLNLQVPFMEATLFTPRKCFERAAEKCHVDALTSIVASCSWGKHASVGTGSPFEILWDTRKAELNQQNGLNVYDFLHLVSSSSNQENMGTSCLGVEIDYLDQEDEYMEFDLSPVRDSGIEKPTFEDGDNFAPDENEWVQTSSITDKSSGNWEQVKKAEIPTCSGWGIEKDGKDDNLGGNWGQVVEKVKSATPGWGIDKSEKDDTFSEKAPEDFPKNDRSAWAKKVDSVDKGPTEKAEQSTWASANASKSSGQSSWGHVVEKVQSSTPGWGVDKGEKDDTVSEKAPEDSPKISRSAWGKKVDSVDKGPKEQAEQSTWASANASKSSGQSYWGKDVRREDSFPIETQEYQSVSFSAWGKKQDSEGKVWREKDDQNNWSSASTPIQKGHSNLGRSSGEKDWGGKDDRSTLVNTGTPKSSSQSGWNRESDETVWNKKKDRSGWTIPGTAKDNNQSSWGQDAAQTEDVIPAKAQEDSKEATDWDALGSDSGQDGSSSWSSWGKKIVKSDETVKKSDRLISSADGDSIDVLPSNENLWEAKVADHGSLSKPFTAWGSSNDWGKVDSQSPSEQKKDSPVSNWNPNPKESNDSGFAPRRHFAGRGDSNRGRGRGRPGGDWKNNRGRGRSSGRGDFSDDFNALGTFTVTRQRMDLFTAEEQDILSDVEAIMKNIRRIMNQTGYNDGDPISGDDQSYMVDNVLNYHPDKAAKMGVGLKYIMVSRHQEFQDSRCFYAVSIDGAKQDFSYRKCVENFLKEKYPDKAEAFVPKYYRRQQARTGWNKDRGSASGEARTPGWKRDHTPAADEAGTPGWSQDRTPAAEESGTEGWNTGRSTPAQDEAGTRGWNTGCSPSARDEAGTGGWNIGRSSLARDEAGTGGWNIGRSSLARDEAGTPGWNTASTRAREEAGASGWDKSGSR</sequence>
<gene>
    <name evidence="9" type="ORF">OLEA9_A001581</name>
</gene>
<accession>A0A8S0PDP6</accession>
<evidence type="ECO:0000313" key="9">
    <source>
        <dbReference type="EMBL" id="CAA2942828.1"/>
    </source>
</evidence>
<dbReference type="InterPro" id="IPR007080">
    <property type="entry name" value="RNA_pol_Rpb1_1"/>
</dbReference>
<feature type="region of interest" description="Disordered" evidence="7">
    <location>
        <begin position="1714"/>
        <end position="1799"/>
    </location>
</feature>
<feature type="compositionally biased region" description="Polar residues" evidence="7">
    <location>
        <begin position="1989"/>
        <end position="1999"/>
    </location>
</feature>
<proteinExistence type="inferred from homology"/>
<dbReference type="PANTHER" id="PTHR19376">
    <property type="entry name" value="DNA-DIRECTED RNA POLYMERASE"/>
    <property type="match status" value="1"/>
</dbReference>
<evidence type="ECO:0000256" key="4">
    <source>
        <dbReference type="ARBA" id="ARBA00022833"/>
    </source>
</evidence>
<protein>
    <recommendedName>
        <fullName evidence="6">DNA-directed RNA polymerase subunit</fullName>
        <ecNumber evidence="6">2.7.7.6</ecNumber>
    </recommendedName>
</protein>